<feature type="non-terminal residue" evidence="1">
    <location>
        <position position="1"/>
    </location>
</feature>
<dbReference type="EMBL" id="REGN01001602">
    <property type="protein sequence ID" value="RNA33671.1"/>
    <property type="molecule type" value="Genomic_DNA"/>
</dbReference>
<sequence length="131" mass="15444">DIFVESHQKFNVNISKKPLLAYFNFKKILDIFWYGLLKFGRPLSRSVRQLAAAWPARHGHWPLNGPATWPFDRPPTLEYIHKKKFSHGLKISNTIFHTFYAIIYNNRQSLSSVFICFKNMNLIIFKESSKI</sequence>
<accession>A0A3M7SD25</accession>
<evidence type="ECO:0000313" key="1">
    <source>
        <dbReference type="EMBL" id="RNA33671.1"/>
    </source>
</evidence>
<keyword evidence="2" id="KW-1185">Reference proteome</keyword>
<reference evidence="1 2" key="1">
    <citation type="journal article" date="2018" name="Sci. Rep.">
        <title>Genomic signatures of local adaptation to the degree of environmental predictability in rotifers.</title>
        <authorList>
            <person name="Franch-Gras L."/>
            <person name="Hahn C."/>
            <person name="Garcia-Roger E.M."/>
            <person name="Carmona M.J."/>
            <person name="Serra M."/>
            <person name="Gomez A."/>
        </authorList>
    </citation>
    <scope>NUCLEOTIDE SEQUENCE [LARGE SCALE GENOMIC DNA]</scope>
    <source>
        <strain evidence="1">HYR1</strain>
    </source>
</reference>
<protein>
    <submittedName>
        <fullName evidence="1">Uncharacterized protein</fullName>
    </submittedName>
</protein>
<gene>
    <name evidence="1" type="ORF">BpHYR1_002727</name>
</gene>
<organism evidence="1 2">
    <name type="scientific">Brachionus plicatilis</name>
    <name type="common">Marine rotifer</name>
    <name type="synonym">Brachionus muelleri</name>
    <dbReference type="NCBI Taxonomy" id="10195"/>
    <lineage>
        <taxon>Eukaryota</taxon>
        <taxon>Metazoa</taxon>
        <taxon>Spiralia</taxon>
        <taxon>Gnathifera</taxon>
        <taxon>Rotifera</taxon>
        <taxon>Eurotatoria</taxon>
        <taxon>Monogononta</taxon>
        <taxon>Pseudotrocha</taxon>
        <taxon>Ploima</taxon>
        <taxon>Brachionidae</taxon>
        <taxon>Brachionus</taxon>
    </lineage>
</organism>
<proteinExistence type="predicted"/>
<dbReference type="AlphaFoldDB" id="A0A3M7SD25"/>
<evidence type="ECO:0000313" key="2">
    <source>
        <dbReference type="Proteomes" id="UP000276133"/>
    </source>
</evidence>
<name>A0A3M7SD25_BRAPC</name>
<dbReference type="Proteomes" id="UP000276133">
    <property type="component" value="Unassembled WGS sequence"/>
</dbReference>
<comment type="caution">
    <text evidence="1">The sequence shown here is derived from an EMBL/GenBank/DDBJ whole genome shotgun (WGS) entry which is preliminary data.</text>
</comment>